<dbReference type="KEGG" id="woc:BA177_02175"/>
<dbReference type="Proteomes" id="UP000092695">
    <property type="component" value="Chromosome"/>
</dbReference>
<dbReference type="GO" id="GO:0006742">
    <property type="term" value="P:NADP+ catabolic process"/>
    <property type="evidence" value="ECO:0007669"/>
    <property type="project" value="TreeGrafter"/>
</dbReference>
<dbReference type="InterPro" id="IPR015375">
    <property type="entry name" value="NADH_PPase-like_N"/>
</dbReference>
<dbReference type="OrthoDB" id="9791656at2"/>
<sequence length="294" mass="32591">MIGHNIFAGAFVDRSGHRRKDKAWLDAALARDDAVFVPVWGDRCLATAEPHRTVLLARDDLAAFSGAMPIFLGVYRDQPAFAVGIDRAENTPFTDHGDFHDLRYLGSVLPADEANLVAHARALVLWHQAQKFCGRCGAATLPSAGGNVRLCERETCATQVFPRVDPAIIVLVTRDDECLLGRQSSWPEGRYSTVAGFVEPGESLEDAVAREVLEETDVEVEDVHYHSSQPWPFPASLMLGFHARATSVAIKLNDGELEDAQWFSRKELRSGFPKLPPRLSIARRLVEDWLDETC</sequence>
<reference evidence="11 12" key="1">
    <citation type="submission" date="2016-06" db="EMBL/GenBank/DDBJ databases">
        <title>Complete genome sequence of a deep-branching marine Gamma Proteobacterium Woeseia oceani type strain XK5.</title>
        <authorList>
            <person name="Mu D."/>
            <person name="Du Z."/>
        </authorList>
    </citation>
    <scope>NUCLEOTIDE SEQUENCE [LARGE SCALE GENOMIC DNA]</scope>
    <source>
        <strain evidence="11 12">XK5</strain>
    </source>
</reference>
<evidence type="ECO:0000256" key="1">
    <source>
        <dbReference type="ARBA" id="ARBA00001946"/>
    </source>
</evidence>
<dbReference type="GO" id="GO:0005829">
    <property type="term" value="C:cytosol"/>
    <property type="evidence" value="ECO:0007669"/>
    <property type="project" value="TreeGrafter"/>
</dbReference>
<evidence type="ECO:0000256" key="7">
    <source>
        <dbReference type="ARBA" id="ARBA00022842"/>
    </source>
</evidence>
<keyword evidence="7" id="KW-0460">Magnesium</keyword>
<dbReference type="EMBL" id="CP016268">
    <property type="protein sequence ID" value="ANO52924.1"/>
    <property type="molecule type" value="Genomic_DNA"/>
</dbReference>
<gene>
    <name evidence="11" type="ORF">BA177_02175</name>
</gene>
<dbReference type="PANTHER" id="PTHR42904">
    <property type="entry name" value="NUDIX HYDROLASE, NUDC SUBFAMILY"/>
    <property type="match status" value="1"/>
</dbReference>
<comment type="catalytic activity">
    <reaction evidence="9">
        <text>a 5'-end NAD(+)-phospho-ribonucleoside in mRNA + H2O = a 5'-end phospho-adenosine-phospho-ribonucleoside in mRNA + beta-nicotinamide D-ribonucleotide + 2 H(+)</text>
        <dbReference type="Rhea" id="RHEA:60876"/>
        <dbReference type="Rhea" id="RHEA-COMP:15698"/>
        <dbReference type="Rhea" id="RHEA-COMP:15719"/>
        <dbReference type="ChEBI" id="CHEBI:14649"/>
        <dbReference type="ChEBI" id="CHEBI:15377"/>
        <dbReference type="ChEBI" id="CHEBI:15378"/>
        <dbReference type="ChEBI" id="CHEBI:144029"/>
        <dbReference type="ChEBI" id="CHEBI:144051"/>
    </reaction>
    <physiologicalReaction direction="left-to-right" evidence="9">
        <dbReference type="Rhea" id="RHEA:60877"/>
    </physiologicalReaction>
</comment>
<keyword evidence="8" id="KW-0520">NAD</keyword>
<dbReference type="Pfam" id="PF00293">
    <property type="entry name" value="NUDIX"/>
    <property type="match status" value="1"/>
</dbReference>
<dbReference type="Gene3D" id="3.90.79.20">
    <property type="match status" value="1"/>
</dbReference>
<evidence type="ECO:0000256" key="3">
    <source>
        <dbReference type="ARBA" id="ARBA00009595"/>
    </source>
</evidence>
<evidence type="ECO:0000256" key="4">
    <source>
        <dbReference type="ARBA" id="ARBA00012381"/>
    </source>
</evidence>
<dbReference type="InterPro" id="IPR050241">
    <property type="entry name" value="NAD-cap_RNA_hydrolase_NudC"/>
</dbReference>
<name>A0A193LKJ5_9GAMM</name>
<evidence type="ECO:0000256" key="2">
    <source>
        <dbReference type="ARBA" id="ARBA00001947"/>
    </source>
</evidence>
<dbReference type="InterPro" id="IPR015376">
    <property type="entry name" value="Znr_NADH_PPase"/>
</dbReference>
<feature type="domain" description="Nudix hydrolase" evidence="10">
    <location>
        <begin position="162"/>
        <end position="285"/>
    </location>
</feature>
<evidence type="ECO:0000313" key="11">
    <source>
        <dbReference type="EMBL" id="ANO52924.1"/>
    </source>
</evidence>
<dbReference type="NCBIfam" id="NF001299">
    <property type="entry name" value="PRK00241.1"/>
    <property type="match status" value="1"/>
</dbReference>
<evidence type="ECO:0000256" key="9">
    <source>
        <dbReference type="ARBA" id="ARBA00023679"/>
    </source>
</evidence>
<dbReference type="GO" id="GO:0035529">
    <property type="term" value="F:NADH pyrophosphatase activity"/>
    <property type="evidence" value="ECO:0007669"/>
    <property type="project" value="TreeGrafter"/>
</dbReference>
<dbReference type="Pfam" id="PF09296">
    <property type="entry name" value="NUDIX-like"/>
    <property type="match status" value="1"/>
</dbReference>
<dbReference type="CDD" id="cd03429">
    <property type="entry name" value="NUDIX_NADH_pyrophosphatase_Nudt13"/>
    <property type="match status" value="1"/>
</dbReference>
<comment type="similarity">
    <text evidence="3">Belongs to the Nudix hydrolase family. NudC subfamily.</text>
</comment>
<accession>A0A193LKJ5</accession>
<dbReference type="AlphaFoldDB" id="A0A193LKJ5"/>
<dbReference type="GO" id="GO:0046872">
    <property type="term" value="F:metal ion binding"/>
    <property type="evidence" value="ECO:0007669"/>
    <property type="project" value="UniProtKB-KW"/>
</dbReference>
<dbReference type="EC" id="3.6.1.22" evidence="4"/>
<dbReference type="Pfam" id="PF09297">
    <property type="entry name" value="Zn_ribbon_NUD"/>
    <property type="match status" value="1"/>
</dbReference>
<proteinExistence type="inferred from homology"/>
<dbReference type="PROSITE" id="PS00893">
    <property type="entry name" value="NUDIX_BOX"/>
    <property type="match status" value="1"/>
</dbReference>
<comment type="cofactor">
    <cofactor evidence="1">
        <name>Mg(2+)</name>
        <dbReference type="ChEBI" id="CHEBI:18420"/>
    </cofactor>
</comment>
<organism evidence="11 12">
    <name type="scientific">Woeseia oceani</name>
    <dbReference type="NCBI Taxonomy" id="1548547"/>
    <lineage>
        <taxon>Bacteria</taxon>
        <taxon>Pseudomonadati</taxon>
        <taxon>Pseudomonadota</taxon>
        <taxon>Gammaproteobacteria</taxon>
        <taxon>Woeseiales</taxon>
        <taxon>Woeseiaceae</taxon>
        <taxon>Woeseia</taxon>
    </lineage>
</organism>
<evidence type="ECO:0000259" key="10">
    <source>
        <dbReference type="PROSITE" id="PS51462"/>
    </source>
</evidence>
<dbReference type="InterPro" id="IPR015797">
    <property type="entry name" value="NUDIX_hydrolase-like_dom_sf"/>
</dbReference>
<dbReference type="RefSeq" id="WP_068618752.1">
    <property type="nucleotide sequence ID" value="NZ_CP016268.1"/>
</dbReference>
<protein>
    <recommendedName>
        <fullName evidence="4">NAD(+) diphosphatase</fullName>
        <ecNumber evidence="4">3.6.1.22</ecNumber>
    </recommendedName>
</protein>
<evidence type="ECO:0000256" key="8">
    <source>
        <dbReference type="ARBA" id="ARBA00023027"/>
    </source>
</evidence>
<evidence type="ECO:0000256" key="6">
    <source>
        <dbReference type="ARBA" id="ARBA00022801"/>
    </source>
</evidence>
<comment type="cofactor">
    <cofactor evidence="2">
        <name>Zn(2+)</name>
        <dbReference type="ChEBI" id="CHEBI:29105"/>
    </cofactor>
</comment>
<dbReference type="PROSITE" id="PS51462">
    <property type="entry name" value="NUDIX"/>
    <property type="match status" value="1"/>
</dbReference>
<dbReference type="InterPro" id="IPR000086">
    <property type="entry name" value="NUDIX_hydrolase_dom"/>
</dbReference>
<dbReference type="InterPro" id="IPR020084">
    <property type="entry name" value="NUDIX_hydrolase_CS"/>
</dbReference>
<dbReference type="STRING" id="1548547.BA177_02175"/>
<evidence type="ECO:0000256" key="5">
    <source>
        <dbReference type="ARBA" id="ARBA00022723"/>
    </source>
</evidence>
<dbReference type="GO" id="GO:0019677">
    <property type="term" value="P:NAD+ catabolic process"/>
    <property type="evidence" value="ECO:0007669"/>
    <property type="project" value="TreeGrafter"/>
</dbReference>
<keyword evidence="6" id="KW-0378">Hydrolase</keyword>
<dbReference type="InterPro" id="IPR049734">
    <property type="entry name" value="NudC-like_C"/>
</dbReference>
<evidence type="ECO:0000313" key="12">
    <source>
        <dbReference type="Proteomes" id="UP000092695"/>
    </source>
</evidence>
<dbReference type="Gene3D" id="3.90.79.10">
    <property type="entry name" value="Nucleoside Triphosphate Pyrophosphohydrolase"/>
    <property type="match status" value="1"/>
</dbReference>
<keyword evidence="5" id="KW-0479">Metal-binding</keyword>
<keyword evidence="12" id="KW-1185">Reference proteome</keyword>
<dbReference type="PANTHER" id="PTHR42904:SF6">
    <property type="entry name" value="NAD-CAPPED RNA HYDROLASE NUDT12"/>
    <property type="match status" value="1"/>
</dbReference>
<dbReference type="SUPFAM" id="SSF55811">
    <property type="entry name" value="Nudix"/>
    <property type="match status" value="1"/>
</dbReference>